<organism evidence="4 5">
    <name type="scientific">Micromonospora peucetia</name>
    <dbReference type="NCBI Taxonomy" id="47871"/>
    <lineage>
        <taxon>Bacteria</taxon>
        <taxon>Bacillati</taxon>
        <taxon>Actinomycetota</taxon>
        <taxon>Actinomycetes</taxon>
        <taxon>Micromonosporales</taxon>
        <taxon>Micromonosporaceae</taxon>
        <taxon>Micromonospora</taxon>
    </lineage>
</organism>
<keyword evidence="2" id="KW-0472">Membrane</keyword>
<dbReference type="GO" id="GO:0005886">
    <property type="term" value="C:plasma membrane"/>
    <property type="evidence" value="ECO:0007669"/>
    <property type="project" value="TreeGrafter"/>
</dbReference>
<dbReference type="CDD" id="cd06259">
    <property type="entry name" value="YdcF-like"/>
    <property type="match status" value="1"/>
</dbReference>
<dbReference type="InterPro" id="IPR003848">
    <property type="entry name" value="DUF218"/>
</dbReference>
<dbReference type="EMBL" id="FMIC01000002">
    <property type="protein sequence ID" value="SCL57878.1"/>
    <property type="molecule type" value="Genomic_DNA"/>
</dbReference>
<keyword evidence="2" id="KW-0812">Transmembrane</keyword>
<evidence type="ECO:0000256" key="1">
    <source>
        <dbReference type="SAM" id="MobiDB-lite"/>
    </source>
</evidence>
<feature type="transmembrane region" description="Helical" evidence="2">
    <location>
        <begin position="18"/>
        <end position="38"/>
    </location>
</feature>
<protein>
    <submittedName>
        <fullName evidence="4">Protein SanA, affects membrane permeability for vancomycin</fullName>
    </submittedName>
</protein>
<evidence type="ECO:0000256" key="2">
    <source>
        <dbReference type="SAM" id="Phobius"/>
    </source>
</evidence>
<dbReference type="AlphaFoldDB" id="A0A1C6UV43"/>
<evidence type="ECO:0000313" key="5">
    <source>
        <dbReference type="Proteomes" id="UP000199343"/>
    </source>
</evidence>
<keyword evidence="2" id="KW-1133">Transmembrane helix</keyword>
<name>A0A1C6UV43_9ACTN</name>
<dbReference type="Proteomes" id="UP000199343">
    <property type="component" value="Unassembled WGS sequence"/>
</dbReference>
<accession>A0A1C6UV43</accession>
<proteinExistence type="predicted"/>
<reference evidence="4 5" key="1">
    <citation type="submission" date="2016-06" db="EMBL/GenBank/DDBJ databases">
        <authorList>
            <person name="Kjaerup R.B."/>
            <person name="Dalgaard T.S."/>
            <person name="Juul-Madsen H.R."/>
        </authorList>
    </citation>
    <scope>NUCLEOTIDE SEQUENCE [LARGE SCALE GENOMIC DNA]</scope>
    <source>
        <strain evidence="4 5">DSM 43363</strain>
    </source>
</reference>
<dbReference type="InterPro" id="IPR051599">
    <property type="entry name" value="Cell_Envelope_Assoc"/>
</dbReference>
<feature type="region of interest" description="Disordered" evidence="1">
    <location>
        <begin position="211"/>
        <end position="231"/>
    </location>
</feature>
<evidence type="ECO:0000259" key="3">
    <source>
        <dbReference type="Pfam" id="PF02698"/>
    </source>
</evidence>
<sequence length="231" mass="24283">MSAVTDAAGRANRWRRRLIRAAVPGVAVLLLASLPWLWTTTAARGHLYGEADAPAADVVIVLGTAVAADRRQPGDRLTGRLETAAALLNSGRARVVLVSGDGGGTSGDEPAAMTAHLTERLGVDPRRVVADPFGLDTYDTCARAREVYGVERALIVTQSYHLSRAVTLCRHLGLDVEGVAARCSGCGPALLFRKAVRDYFASGKAAWDAARGRPPAVHSPADPALQDALKG</sequence>
<evidence type="ECO:0000313" key="4">
    <source>
        <dbReference type="EMBL" id="SCL57878.1"/>
    </source>
</evidence>
<feature type="domain" description="DUF218" evidence="3">
    <location>
        <begin position="57"/>
        <end position="189"/>
    </location>
</feature>
<gene>
    <name evidence="4" type="ORF">GA0070608_1892</name>
</gene>
<dbReference type="PANTHER" id="PTHR30336:SF6">
    <property type="entry name" value="INTEGRAL MEMBRANE PROTEIN"/>
    <property type="match status" value="1"/>
</dbReference>
<dbReference type="STRING" id="47871.GA0070608_1892"/>
<dbReference type="Pfam" id="PF02698">
    <property type="entry name" value="DUF218"/>
    <property type="match status" value="1"/>
</dbReference>
<dbReference type="PANTHER" id="PTHR30336">
    <property type="entry name" value="INNER MEMBRANE PROTEIN, PROBABLE PERMEASE"/>
    <property type="match status" value="1"/>
</dbReference>